<evidence type="ECO:0000259" key="6">
    <source>
        <dbReference type="PROSITE" id="PS51688"/>
    </source>
</evidence>
<dbReference type="EMBL" id="JH767181">
    <property type="protein sequence ID" value="EQC29748.1"/>
    <property type="molecule type" value="Genomic_DNA"/>
</dbReference>
<sequence>MKTWTTMLLACVAVVLAQKKRTCPGGENPCSLHGSCMISRMGEYVCNCQWGYTGADCSQKMCPHGVDPATSATKQEKKVRLQVRGPNEDTLAAAGRLFLTFHGHTVEMEVDTAVSSERCTKVFQRFHNLGAVSCVRSPTLAASDVLLQLDITLHSFPIYPIMNNLYFHDGNPPATDFGCETGGVKALACAFTSLADANVKGYVPCANHGKCNARSGLCACESGFYGVHCGHNEDAADMLLGLAPGPFFSGNLLKLSASRSPDAAFNLIHVDVAGAPIFTMDGRGDTTLHQGSLVVEALRASRIEVHGDVSVHRANFHVQDGHVRLQKTLRGDGGASPVLAIDARMEAETCVIDEIGPLFRVALNDASLLSLDAIGRLETKAVNVHETLRVAKDTALDGHVAIGGAATIRAGLEIATNGLRVAHGGAGIVGGAVISGDAASRHVLHLTGVSSESQLRLEQPSSSHRAAYLTCANDEKRVFEIAATGMTTLHGLHVESGGVAVHAGGQVIHAGGLHIASGGLHVAKGHVQFDSSLSFQGGLVVNGSESATPSLVAKAGHAHFASSVLHVDASAVDLKASAGFRLIQATTSAGTVVAIDGHGNLTTSGSLRAGGAVVASGPLIAETQALLRPIRLVAAKHLAIPCTHSYVQVLSDGVSHSSSTQTLSIDGAAYGQLLVVQNADEDALSSLKIPPQSSALFVFDGQAWQTLTATEFDTTQLMNVKEFSAAADLNIGNHMLSAKAIQVAGQTASHVAYYGKGGVLSGEPALSYDSASQTLSTHQLKVHALVGKIDMSNSELRGVDIIGGHLRGINLSALTLEVAGEMYVESNAFVGGWLTVDGQVMGSGSYVDSSDERFKRNVSNLLDALPRLQQLRGVSYDYRTEAFPQKHFSTRREIGFIAQEVEAVLPDVVTTDANGFKYVAYARIVPLAVEAIKAQAARIDALTESVRSLQTQVAALQALVAQTLDVSRR</sequence>
<dbReference type="OMA" id="PIMNNLY"/>
<dbReference type="PANTHER" id="PTHR24035:SF109">
    <property type="entry name" value="PROTEIN DRAPER"/>
    <property type="match status" value="1"/>
</dbReference>
<gene>
    <name evidence="7" type="ORF">SDRG_12520</name>
</gene>
<dbReference type="SMART" id="SM00181">
    <property type="entry name" value="EGF"/>
    <property type="match status" value="2"/>
</dbReference>
<keyword evidence="1 2" id="KW-1015">Disulfide bond</keyword>
<reference evidence="7 8" key="1">
    <citation type="submission" date="2012-04" db="EMBL/GenBank/DDBJ databases">
        <title>The Genome Sequence of Saprolegnia declina VS20.</title>
        <authorList>
            <consortium name="The Broad Institute Genome Sequencing Platform"/>
            <person name="Russ C."/>
            <person name="Nusbaum C."/>
            <person name="Tyler B."/>
            <person name="van West P."/>
            <person name="Dieguez-Uribeondo J."/>
            <person name="de Bruijn I."/>
            <person name="Tripathy S."/>
            <person name="Jiang R."/>
            <person name="Young S.K."/>
            <person name="Zeng Q."/>
            <person name="Gargeya S."/>
            <person name="Fitzgerald M."/>
            <person name="Haas B."/>
            <person name="Abouelleil A."/>
            <person name="Alvarado L."/>
            <person name="Arachchi H.M."/>
            <person name="Berlin A."/>
            <person name="Chapman S.B."/>
            <person name="Goldberg J."/>
            <person name="Griggs A."/>
            <person name="Gujja S."/>
            <person name="Hansen M."/>
            <person name="Howarth C."/>
            <person name="Imamovic A."/>
            <person name="Larimer J."/>
            <person name="McCowen C."/>
            <person name="Montmayeur A."/>
            <person name="Murphy C."/>
            <person name="Neiman D."/>
            <person name="Pearson M."/>
            <person name="Priest M."/>
            <person name="Roberts A."/>
            <person name="Saif S."/>
            <person name="Shea T."/>
            <person name="Sisk P."/>
            <person name="Sykes S."/>
            <person name="Wortman J."/>
            <person name="Nusbaum C."/>
            <person name="Birren B."/>
        </authorList>
    </citation>
    <scope>NUCLEOTIDE SEQUENCE [LARGE SCALE GENOMIC DNA]</scope>
    <source>
        <strain evidence="7 8">VS20</strain>
    </source>
</reference>
<keyword evidence="4" id="KW-0732">Signal</keyword>
<dbReference type="InterPro" id="IPR052108">
    <property type="entry name" value="MEGF/SIB"/>
</dbReference>
<name>T0RC09_SAPDV</name>
<dbReference type="PROSITE" id="PS00022">
    <property type="entry name" value="EGF_1"/>
    <property type="match status" value="2"/>
</dbReference>
<dbReference type="Gene3D" id="2.10.25.10">
    <property type="entry name" value="Laminin"/>
    <property type="match status" value="1"/>
</dbReference>
<feature type="domain" description="EGF-like" evidence="5">
    <location>
        <begin position="19"/>
        <end position="58"/>
    </location>
</feature>
<feature type="chain" id="PRO_5004583893" description="EGF-like domain-containing protein" evidence="4">
    <location>
        <begin position="18"/>
        <end position="969"/>
    </location>
</feature>
<dbReference type="Pfam" id="PF13884">
    <property type="entry name" value="Peptidase_S74"/>
    <property type="match status" value="1"/>
</dbReference>
<evidence type="ECO:0000259" key="5">
    <source>
        <dbReference type="PROSITE" id="PS50026"/>
    </source>
</evidence>
<dbReference type="eggNOG" id="ENOG502QSRN">
    <property type="taxonomic scope" value="Eukaryota"/>
</dbReference>
<evidence type="ECO:0000313" key="8">
    <source>
        <dbReference type="Proteomes" id="UP000030762"/>
    </source>
</evidence>
<dbReference type="PROSITE" id="PS51688">
    <property type="entry name" value="ICA"/>
    <property type="match status" value="1"/>
</dbReference>
<proteinExistence type="predicted"/>
<evidence type="ECO:0000256" key="2">
    <source>
        <dbReference type="PROSITE-ProRule" id="PRU00076"/>
    </source>
</evidence>
<dbReference type="PROSITE" id="PS50026">
    <property type="entry name" value="EGF_3"/>
    <property type="match status" value="2"/>
</dbReference>
<feature type="domain" description="EGF-like" evidence="5">
    <location>
        <begin position="196"/>
        <end position="230"/>
    </location>
</feature>
<dbReference type="PANTHER" id="PTHR24035">
    <property type="entry name" value="MULTIPLE EPIDERMAL GROWTH FACTOR-LIKE DOMAINS PROTEIN"/>
    <property type="match status" value="1"/>
</dbReference>
<feature type="coiled-coil region" evidence="3">
    <location>
        <begin position="932"/>
        <end position="959"/>
    </location>
</feature>
<evidence type="ECO:0000256" key="3">
    <source>
        <dbReference type="SAM" id="Coils"/>
    </source>
</evidence>
<dbReference type="Pfam" id="PF07974">
    <property type="entry name" value="EGF_2"/>
    <property type="match status" value="1"/>
</dbReference>
<keyword evidence="2" id="KW-0245">EGF-like domain</keyword>
<dbReference type="InParanoid" id="T0RC09"/>
<feature type="disulfide bond" evidence="2">
    <location>
        <begin position="48"/>
        <end position="57"/>
    </location>
</feature>
<evidence type="ECO:0000313" key="7">
    <source>
        <dbReference type="EMBL" id="EQC29748.1"/>
    </source>
</evidence>
<keyword evidence="3" id="KW-0175">Coiled coil</keyword>
<dbReference type="VEuPathDB" id="FungiDB:SDRG_12520"/>
<dbReference type="STRING" id="1156394.T0RC09"/>
<dbReference type="InterPro" id="IPR030392">
    <property type="entry name" value="S74_ICA"/>
</dbReference>
<dbReference type="InterPro" id="IPR013111">
    <property type="entry name" value="EGF_extracell"/>
</dbReference>
<evidence type="ECO:0000256" key="1">
    <source>
        <dbReference type="ARBA" id="ARBA00023157"/>
    </source>
</evidence>
<comment type="caution">
    <text evidence="2">Lacks conserved residue(s) required for the propagation of feature annotation.</text>
</comment>
<organism evidence="7 8">
    <name type="scientific">Saprolegnia diclina (strain VS20)</name>
    <dbReference type="NCBI Taxonomy" id="1156394"/>
    <lineage>
        <taxon>Eukaryota</taxon>
        <taxon>Sar</taxon>
        <taxon>Stramenopiles</taxon>
        <taxon>Oomycota</taxon>
        <taxon>Saprolegniomycetes</taxon>
        <taxon>Saprolegniales</taxon>
        <taxon>Saprolegniaceae</taxon>
        <taxon>Saprolegnia</taxon>
    </lineage>
</organism>
<feature type="signal peptide" evidence="4">
    <location>
        <begin position="1"/>
        <end position="17"/>
    </location>
</feature>
<dbReference type="GeneID" id="19953247"/>
<dbReference type="RefSeq" id="XP_008616814.1">
    <property type="nucleotide sequence ID" value="XM_008618592.1"/>
</dbReference>
<feature type="domain" description="Peptidase S74" evidence="6">
    <location>
        <begin position="850"/>
        <end position="946"/>
    </location>
</feature>
<keyword evidence="8" id="KW-1185">Reference proteome</keyword>
<dbReference type="PROSITE" id="PS01186">
    <property type="entry name" value="EGF_2"/>
    <property type="match status" value="2"/>
</dbReference>
<feature type="disulfide bond" evidence="2">
    <location>
        <begin position="220"/>
        <end position="229"/>
    </location>
</feature>
<dbReference type="Proteomes" id="UP000030762">
    <property type="component" value="Unassembled WGS sequence"/>
</dbReference>
<evidence type="ECO:0008006" key="9">
    <source>
        <dbReference type="Google" id="ProtNLM"/>
    </source>
</evidence>
<accession>T0RC09</accession>
<evidence type="ECO:0000256" key="4">
    <source>
        <dbReference type="SAM" id="SignalP"/>
    </source>
</evidence>
<dbReference type="AlphaFoldDB" id="T0RC09"/>
<dbReference type="OrthoDB" id="27041at2759"/>
<dbReference type="CDD" id="cd00054">
    <property type="entry name" value="EGF_CA"/>
    <property type="match status" value="1"/>
</dbReference>
<protein>
    <recommendedName>
        <fullName evidence="9">EGF-like domain-containing protein</fullName>
    </recommendedName>
</protein>
<dbReference type="InterPro" id="IPR000742">
    <property type="entry name" value="EGF"/>
</dbReference>